<evidence type="ECO:0000313" key="2">
    <source>
        <dbReference type="EMBL" id="NIK74661.1"/>
    </source>
</evidence>
<evidence type="ECO:0000313" key="3">
    <source>
        <dbReference type="Proteomes" id="UP000537126"/>
    </source>
</evidence>
<evidence type="ECO:0000259" key="1">
    <source>
        <dbReference type="Pfam" id="PF00535"/>
    </source>
</evidence>
<protein>
    <submittedName>
        <fullName evidence="2">Glycosyltransferase involved in cell wall biosynthesis</fullName>
    </submittedName>
</protein>
<comment type="caution">
    <text evidence="2">The sequence shown here is derived from an EMBL/GenBank/DDBJ whole genome shotgun (WGS) entry which is preliminary data.</text>
</comment>
<reference evidence="2 3" key="1">
    <citation type="submission" date="2020-03" db="EMBL/GenBank/DDBJ databases">
        <title>Genomic Encyclopedia of Type Strains, Phase IV (KMG-IV): sequencing the most valuable type-strain genomes for metagenomic binning, comparative biology and taxonomic classification.</title>
        <authorList>
            <person name="Goeker M."/>
        </authorList>
    </citation>
    <scope>NUCLEOTIDE SEQUENCE [LARGE SCALE GENOMIC DNA]</scope>
    <source>
        <strain evidence="2 3">DSM 5718</strain>
    </source>
</reference>
<dbReference type="RefSeq" id="WP_166920642.1">
    <property type="nucleotide sequence ID" value="NZ_JAASRN010000004.1"/>
</dbReference>
<keyword evidence="2" id="KW-0808">Transferase</keyword>
<organism evidence="2 3">
    <name type="scientific">Thermonema lapsum</name>
    <dbReference type="NCBI Taxonomy" id="28195"/>
    <lineage>
        <taxon>Bacteria</taxon>
        <taxon>Pseudomonadati</taxon>
        <taxon>Bacteroidota</taxon>
        <taxon>Cytophagia</taxon>
        <taxon>Cytophagales</taxon>
        <taxon>Thermonemataceae</taxon>
        <taxon>Thermonema</taxon>
    </lineage>
</organism>
<dbReference type="SUPFAM" id="SSF53448">
    <property type="entry name" value="Nucleotide-diphospho-sugar transferases"/>
    <property type="match status" value="1"/>
</dbReference>
<proteinExistence type="predicted"/>
<gene>
    <name evidence="2" type="ORF">FHS56_002190</name>
</gene>
<dbReference type="Proteomes" id="UP000537126">
    <property type="component" value="Unassembled WGS sequence"/>
</dbReference>
<dbReference type="InterPro" id="IPR001173">
    <property type="entry name" value="Glyco_trans_2-like"/>
</dbReference>
<dbReference type="EMBL" id="JAASRN010000004">
    <property type="protein sequence ID" value="NIK74661.1"/>
    <property type="molecule type" value="Genomic_DNA"/>
</dbReference>
<feature type="domain" description="Glycosyltransferase 2-like" evidence="1">
    <location>
        <begin position="7"/>
        <end position="46"/>
    </location>
</feature>
<dbReference type="InterPro" id="IPR029044">
    <property type="entry name" value="Nucleotide-diphossugar_trans"/>
</dbReference>
<dbReference type="GO" id="GO:0016740">
    <property type="term" value="F:transferase activity"/>
    <property type="evidence" value="ECO:0007669"/>
    <property type="project" value="UniProtKB-KW"/>
</dbReference>
<accession>A0A846MTA3</accession>
<sequence length="46" mass="5300">MKVFATVVTHNRIESLKKCIEHLRKQTRKPDAIIIINNGSTDHTLE</sequence>
<dbReference type="AlphaFoldDB" id="A0A846MTA3"/>
<dbReference type="Pfam" id="PF00535">
    <property type="entry name" value="Glycos_transf_2"/>
    <property type="match status" value="1"/>
</dbReference>
<keyword evidence="3" id="KW-1185">Reference proteome</keyword>
<dbReference type="Gene3D" id="3.90.550.10">
    <property type="entry name" value="Spore Coat Polysaccharide Biosynthesis Protein SpsA, Chain A"/>
    <property type="match status" value="1"/>
</dbReference>
<name>A0A846MTA3_9BACT</name>